<accession>A0A6C0LRT9</accession>
<evidence type="ECO:0000256" key="1">
    <source>
        <dbReference type="SAM" id="Phobius"/>
    </source>
</evidence>
<feature type="transmembrane region" description="Helical" evidence="1">
    <location>
        <begin position="12"/>
        <end position="29"/>
    </location>
</feature>
<dbReference type="AlphaFoldDB" id="A0A6C0LRT9"/>
<organism evidence="2">
    <name type="scientific">viral metagenome</name>
    <dbReference type="NCBI Taxonomy" id="1070528"/>
    <lineage>
        <taxon>unclassified sequences</taxon>
        <taxon>metagenomes</taxon>
        <taxon>organismal metagenomes</taxon>
    </lineage>
</organism>
<name>A0A6C0LRT9_9ZZZZ</name>
<keyword evidence="1" id="KW-0472">Membrane</keyword>
<proteinExistence type="predicted"/>
<reference evidence="2" key="1">
    <citation type="journal article" date="2020" name="Nature">
        <title>Giant virus diversity and host interactions through global metagenomics.</title>
        <authorList>
            <person name="Schulz F."/>
            <person name="Roux S."/>
            <person name="Paez-Espino D."/>
            <person name="Jungbluth S."/>
            <person name="Walsh D.A."/>
            <person name="Denef V.J."/>
            <person name="McMahon K.D."/>
            <person name="Konstantinidis K.T."/>
            <person name="Eloe-Fadrosh E.A."/>
            <person name="Kyrpides N.C."/>
            <person name="Woyke T."/>
        </authorList>
    </citation>
    <scope>NUCLEOTIDE SEQUENCE</scope>
    <source>
        <strain evidence="2">GVMAG-S-1016704-121</strain>
    </source>
</reference>
<evidence type="ECO:0000313" key="2">
    <source>
        <dbReference type="EMBL" id="QHU33469.1"/>
    </source>
</evidence>
<dbReference type="EMBL" id="MN740557">
    <property type="protein sequence ID" value="QHU33469.1"/>
    <property type="molecule type" value="Genomic_DNA"/>
</dbReference>
<sequence length="80" mass="9553">MEIQPQRHDISHIYMFSIILWNIACPLVYRHCINFYVIPRMNIYLSEYAILSIAPPEIEPMSIPTAYMLVFLQSVKFVRY</sequence>
<keyword evidence="1" id="KW-0812">Transmembrane</keyword>
<keyword evidence="1" id="KW-1133">Transmembrane helix</keyword>
<protein>
    <submittedName>
        <fullName evidence="2">Uncharacterized protein</fullName>
    </submittedName>
</protein>